<feature type="transmembrane region" description="Helical" evidence="8">
    <location>
        <begin position="692"/>
        <end position="711"/>
    </location>
</feature>
<keyword evidence="5 8" id="KW-1133">Transmembrane helix</keyword>
<keyword evidence="4 8" id="KW-0812">Transmembrane</keyword>
<dbReference type="InterPro" id="IPR032880">
    <property type="entry name" value="CSC1/OSCA1-like_N"/>
</dbReference>
<proteinExistence type="inferred from homology"/>
<protein>
    <submittedName>
        <fullName evidence="12">Early-responsive to dehydration stress family protein</fullName>
    </submittedName>
</protein>
<evidence type="ECO:0000256" key="1">
    <source>
        <dbReference type="ARBA" id="ARBA00004141"/>
    </source>
</evidence>
<evidence type="ECO:0000256" key="4">
    <source>
        <dbReference type="ARBA" id="ARBA00022692"/>
    </source>
</evidence>
<dbReference type="GO" id="GO:0005886">
    <property type="term" value="C:plasma membrane"/>
    <property type="evidence" value="ECO:0000318"/>
    <property type="project" value="GO_Central"/>
</dbReference>
<evidence type="ECO:0000259" key="9">
    <source>
        <dbReference type="Pfam" id="PF02714"/>
    </source>
</evidence>
<feature type="domain" description="CSC1/OSCA1-like 7TM region" evidence="9">
    <location>
        <begin position="415"/>
        <end position="685"/>
    </location>
</feature>
<organism evidence="12 13">
    <name type="scientific">Klebsormidium nitens</name>
    <name type="common">Green alga</name>
    <name type="synonym">Ulothrix nitens</name>
    <dbReference type="NCBI Taxonomy" id="105231"/>
    <lineage>
        <taxon>Eukaryota</taxon>
        <taxon>Viridiplantae</taxon>
        <taxon>Streptophyta</taxon>
        <taxon>Klebsormidiophyceae</taxon>
        <taxon>Klebsormidiales</taxon>
        <taxon>Klebsormidiaceae</taxon>
        <taxon>Klebsormidium</taxon>
    </lineage>
</organism>
<feature type="domain" description="CSC1/OSCA1-like cytosolic" evidence="11">
    <location>
        <begin position="258"/>
        <end position="404"/>
    </location>
</feature>
<evidence type="ECO:0000259" key="11">
    <source>
        <dbReference type="Pfam" id="PF14703"/>
    </source>
</evidence>
<evidence type="ECO:0000256" key="7">
    <source>
        <dbReference type="SAM" id="MobiDB-lite"/>
    </source>
</evidence>
<feature type="transmembrane region" description="Helical" evidence="8">
    <location>
        <begin position="510"/>
        <end position="528"/>
    </location>
</feature>
<dbReference type="Proteomes" id="UP000054558">
    <property type="component" value="Unassembled WGS sequence"/>
</dbReference>
<keyword evidence="3" id="KW-0813">Transport</keyword>
<feature type="compositionally biased region" description="Polar residues" evidence="7">
    <location>
        <begin position="819"/>
        <end position="834"/>
    </location>
</feature>
<comment type="subcellular location">
    <subcellularLocation>
        <location evidence="1">Membrane</location>
        <topology evidence="1">Multi-pass membrane protein</topology>
    </subcellularLocation>
</comment>
<accession>A0A1Y1HMW8</accession>
<feature type="transmembrane region" description="Helical" evidence="8">
    <location>
        <begin position="6"/>
        <end position="27"/>
    </location>
</feature>
<dbReference type="PANTHER" id="PTHR13018:SF5">
    <property type="entry name" value="RE44586P"/>
    <property type="match status" value="1"/>
</dbReference>
<evidence type="ECO:0000256" key="6">
    <source>
        <dbReference type="ARBA" id="ARBA00023136"/>
    </source>
</evidence>
<dbReference type="InterPro" id="IPR045122">
    <property type="entry name" value="Csc1-like"/>
</dbReference>
<comment type="similarity">
    <text evidence="2">Belongs to the CSC1 (TC 1.A.17) family.</text>
</comment>
<evidence type="ECO:0000313" key="12">
    <source>
        <dbReference type="EMBL" id="GAQ79353.1"/>
    </source>
</evidence>
<feature type="transmembrane region" description="Helical" evidence="8">
    <location>
        <begin position="417"/>
        <end position="440"/>
    </location>
</feature>
<feature type="region of interest" description="Disordered" evidence="7">
    <location>
        <begin position="790"/>
        <end position="862"/>
    </location>
</feature>
<feature type="transmembrane region" description="Helical" evidence="8">
    <location>
        <begin position="157"/>
        <end position="176"/>
    </location>
</feature>
<feature type="transmembrane region" description="Helical" evidence="8">
    <location>
        <begin position="666"/>
        <end position="686"/>
    </location>
</feature>
<evidence type="ECO:0000256" key="5">
    <source>
        <dbReference type="ARBA" id="ARBA00022989"/>
    </source>
</evidence>
<evidence type="ECO:0000256" key="2">
    <source>
        <dbReference type="ARBA" id="ARBA00007779"/>
    </source>
</evidence>
<dbReference type="EMBL" id="DF236978">
    <property type="protein sequence ID" value="GAQ79353.1"/>
    <property type="molecule type" value="Genomic_DNA"/>
</dbReference>
<feature type="transmembrane region" description="Helical" evidence="8">
    <location>
        <begin position="612"/>
        <end position="645"/>
    </location>
</feature>
<evidence type="ECO:0000256" key="3">
    <source>
        <dbReference type="ARBA" id="ARBA00022448"/>
    </source>
</evidence>
<sequence>MRISDLFTSVGINAALVLLFLFLYSIFRVQWINARVYYARHFVRDKGWGKRRELGFKEELKRQAKGMLGWVPSAVKTAMNEDELLRVAGVDAVVFMRIFRTAIHLFAVACFVGLVVLLPINVTDEALAIDAQRYGNFTVDELDTLTIANVQNGSKRLWAHLIAVYFITFYTFALLYREFRSIAYLRQRQIAAARPAPDQFTVLVIHVPRRQHKKDGVSRSDMIERFFNKYHALTTLVNHPVYRELPDGEEAEQPITRADEFFRKVHRLTYHLYQPVYQASHLEKLHAKRKQLERQLFKAGELLRRHPEKRPTMRLGWKRFLGLGEKVDTIDWTTQELTRLTAEARAERNKILAEKDDAHVVPAAFVSFKSRWGAAVAAQTQQSPNPLLWQTQWAPEPRDVYWPNLSMPYWENGTRRLLVTAAVFAIVFFYLIPVTFVQGLTELRTLSRWVPGARALASIPVVSQLITGYLPALILTIFLALMPMVMMLLSKMEGRLSLSSLDKVACSKMFYFLVVNVFFGTVFAGSVFNKLNSFIDQPKSIPNALAAAIPQKSTFFITYIVTSWAGFAQEALQTFSLVRYYLQYGTTARTETDRERARPPPTMPLHSTAPNLLIFVLLGLVYFPVAPLLLPFLLFYFLLGFAVWANELIHVYEPAYESYGQFWPFVHNRFIASLVIMQLMMAGLLGLKRAPIAAPLIVPLIVLTLLFHKFCNDRFLATFSNYSLQSAADKDLAESDAEFHQDLAFLQDAYLHPGLREEAFEDAVNDVEEGRRREVEDAFGGPSRFIEAPGNMGVAVKPTLPDPYDIPEPNERLDAADGSDTSSLRPPGSPQSEHGTGDRIVPAGRPHSVHEQHAAPGSEITE</sequence>
<dbReference type="OrthoDB" id="1689567at2759"/>
<dbReference type="PANTHER" id="PTHR13018">
    <property type="entry name" value="PROBABLE MEMBRANE PROTEIN DUF221-RELATED"/>
    <property type="match status" value="1"/>
</dbReference>
<dbReference type="Pfam" id="PF14703">
    <property type="entry name" value="PHM7_cyt"/>
    <property type="match status" value="1"/>
</dbReference>
<keyword evidence="13" id="KW-1185">Reference proteome</keyword>
<feature type="transmembrane region" description="Helical" evidence="8">
    <location>
        <begin position="469"/>
        <end position="489"/>
    </location>
</feature>
<dbReference type="InterPro" id="IPR027815">
    <property type="entry name" value="CSC1/OSCA1-like_cyt"/>
</dbReference>
<dbReference type="InterPro" id="IPR003864">
    <property type="entry name" value="CSC1/OSCA1-like_7TM"/>
</dbReference>
<evidence type="ECO:0000313" key="13">
    <source>
        <dbReference type="Proteomes" id="UP000054558"/>
    </source>
</evidence>
<dbReference type="OMA" id="DPTQVIW"/>
<dbReference type="GO" id="GO:0005227">
    <property type="term" value="F:calcium-activated cation channel activity"/>
    <property type="evidence" value="ECO:0000318"/>
    <property type="project" value="GO_Central"/>
</dbReference>
<dbReference type="AlphaFoldDB" id="A0A1Y1HMW8"/>
<gene>
    <name evidence="12" type="ORF">KFL_000290020</name>
</gene>
<dbReference type="Pfam" id="PF13967">
    <property type="entry name" value="RSN1_TM"/>
    <property type="match status" value="1"/>
</dbReference>
<evidence type="ECO:0000256" key="8">
    <source>
        <dbReference type="SAM" id="Phobius"/>
    </source>
</evidence>
<reference evidence="12 13" key="1">
    <citation type="journal article" date="2014" name="Nat. Commun.">
        <title>Klebsormidium flaccidum genome reveals primary factors for plant terrestrial adaptation.</title>
        <authorList>
            <person name="Hori K."/>
            <person name="Maruyama F."/>
            <person name="Fujisawa T."/>
            <person name="Togashi T."/>
            <person name="Yamamoto N."/>
            <person name="Seo M."/>
            <person name="Sato S."/>
            <person name="Yamada T."/>
            <person name="Mori H."/>
            <person name="Tajima N."/>
            <person name="Moriyama T."/>
            <person name="Ikeuchi M."/>
            <person name="Watanabe M."/>
            <person name="Wada H."/>
            <person name="Kobayashi K."/>
            <person name="Saito M."/>
            <person name="Masuda T."/>
            <person name="Sasaki-Sekimoto Y."/>
            <person name="Mashiguchi K."/>
            <person name="Awai K."/>
            <person name="Shimojima M."/>
            <person name="Masuda S."/>
            <person name="Iwai M."/>
            <person name="Nobusawa T."/>
            <person name="Narise T."/>
            <person name="Kondo S."/>
            <person name="Saito H."/>
            <person name="Sato R."/>
            <person name="Murakawa M."/>
            <person name="Ihara Y."/>
            <person name="Oshima-Yamada Y."/>
            <person name="Ohtaka K."/>
            <person name="Satoh M."/>
            <person name="Sonobe K."/>
            <person name="Ishii M."/>
            <person name="Ohtani R."/>
            <person name="Kanamori-Sato M."/>
            <person name="Honoki R."/>
            <person name="Miyazaki D."/>
            <person name="Mochizuki H."/>
            <person name="Umetsu J."/>
            <person name="Higashi K."/>
            <person name="Shibata D."/>
            <person name="Kamiya Y."/>
            <person name="Sato N."/>
            <person name="Nakamura Y."/>
            <person name="Tabata S."/>
            <person name="Ida S."/>
            <person name="Kurokawa K."/>
            <person name="Ohta H."/>
        </authorList>
    </citation>
    <scope>NUCLEOTIDE SEQUENCE [LARGE SCALE GENOMIC DNA]</scope>
    <source>
        <strain evidence="12 13">NIES-2285</strain>
    </source>
</reference>
<feature type="domain" description="CSC1/OSCA1-like N-terminal transmembrane" evidence="10">
    <location>
        <begin position="6"/>
        <end position="178"/>
    </location>
</feature>
<feature type="transmembrane region" description="Helical" evidence="8">
    <location>
        <begin position="102"/>
        <end position="120"/>
    </location>
</feature>
<evidence type="ECO:0000259" key="10">
    <source>
        <dbReference type="Pfam" id="PF13967"/>
    </source>
</evidence>
<keyword evidence="6 8" id="KW-0472">Membrane</keyword>
<name>A0A1Y1HMW8_KLENI</name>
<dbReference type="Pfam" id="PF02714">
    <property type="entry name" value="RSN1_7TM"/>
    <property type="match status" value="1"/>
</dbReference>